<dbReference type="GO" id="GO:0034707">
    <property type="term" value="C:chloride channel complex"/>
    <property type="evidence" value="ECO:0007669"/>
    <property type="project" value="UniProtKB-KW"/>
</dbReference>
<comment type="similarity">
    <text evidence="5 6">Belongs to the anion channel-forming bestrophin (TC 1.A.46) family. Calcium-sensitive chloride channel subfamily.</text>
</comment>
<feature type="compositionally biased region" description="Low complexity" evidence="7">
    <location>
        <begin position="455"/>
        <end position="473"/>
    </location>
</feature>
<reference evidence="8" key="1">
    <citation type="journal article" date="2023" name="IScience">
        <title>Live-bearing cockroach genome reveals convergent evolutionary mechanisms linked to viviparity in insects and beyond.</title>
        <authorList>
            <person name="Fouks B."/>
            <person name="Harrison M.C."/>
            <person name="Mikhailova A.A."/>
            <person name="Marchal E."/>
            <person name="English S."/>
            <person name="Carruthers M."/>
            <person name="Jennings E.C."/>
            <person name="Chiamaka E.L."/>
            <person name="Frigard R.A."/>
            <person name="Pippel M."/>
            <person name="Attardo G.M."/>
            <person name="Benoit J.B."/>
            <person name="Bornberg-Bauer E."/>
            <person name="Tobe S.S."/>
        </authorList>
    </citation>
    <scope>NUCLEOTIDE SEQUENCE</scope>
    <source>
        <strain evidence="8">Stay&amp;Tobe</strain>
    </source>
</reference>
<gene>
    <name evidence="8" type="ORF">L9F63_008078</name>
</gene>
<evidence type="ECO:0000256" key="4">
    <source>
        <dbReference type="ARBA" id="ARBA00023136"/>
    </source>
</evidence>
<sequence length="732" mass="83737">ENFWWHGSIYKLLWPNLIVYSIVYFSLSIIYRFVLNENYRILFEKISLHCQAYGDLIPIAFVLGFYVSIVIKRWWDQYICMPWPDNLAMFVSTLIHGQDDRGRLMRRTIIRYVNLCLVITLRMMSPRVKKRFPTMDHLVDAGFLQPNEKKIFEDLDLKTSHPKYWMPLVWAGGIITRARKEGRIKDDFSLKTLIDELNTFRSGCGGMLNYDWISIPLVYTQVVTLAVYTYFMATLMANQFLDPKKGYPKHEVDLVFPIFTFLQFFFYMGWLKVAESLVNPFGEDDDDFELNWLVDRNLQVSYVIVDEMHQEHPEMVKDQYWDEVFPAELPYTVASKQYQSGPPLGSADNVEVSLEQAEFMPLVTVPEENQDELDDLNDLDLDVETGDNKTRRETHPMKIITRQKTGSSGSINTSSYSGARGVRKSSVLNMLTRMFRREESKGDLGSFSCSYSRRGVRSSSRMSSMSQAQSRTSIPRINTFQDEVFHMSDVSLAGSALTTESPIQIVLPKFQDSKQQSSKVDEPVSDETSQLLSWNKEKGSPRKLSKDQTAEEELKPLESHGDDNSEASGNSVQTSFFQESWSTSVDPSESGLRFTPQPKTLDFPKQAFGKSAKSSEWKDPVSLQSPPGRKDLKTKPSVSREDALLQMSSLSRSLHQSSDKEFSKSPLKQVPKIQDTENVLTTDQTVSLPSVVIPTTNISNSMLPSLRTHHDFHELETINDVQPDVEVQKPPS</sequence>
<evidence type="ECO:0000256" key="3">
    <source>
        <dbReference type="ARBA" id="ARBA00022989"/>
    </source>
</evidence>
<dbReference type="EMBL" id="JASPKZ010010264">
    <property type="protein sequence ID" value="KAJ9574764.1"/>
    <property type="molecule type" value="Genomic_DNA"/>
</dbReference>
<proteinExistence type="inferred from homology"/>
<keyword evidence="6" id="KW-0868">Chloride</keyword>
<comment type="caution">
    <text evidence="8">The sequence shown here is derived from an EMBL/GenBank/DDBJ whole genome shotgun (WGS) entry which is preliminary data.</text>
</comment>
<keyword evidence="6" id="KW-0406">Ion transport</keyword>
<feature type="transmembrane region" description="Helical" evidence="6">
    <location>
        <begin position="56"/>
        <end position="75"/>
    </location>
</feature>
<keyword evidence="3 6" id="KW-1133">Transmembrane helix</keyword>
<organism evidence="8 9">
    <name type="scientific">Diploptera punctata</name>
    <name type="common">Pacific beetle cockroach</name>
    <dbReference type="NCBI Taxonomy" id="6984"/>
    <lineage>
        <taxon>Eukaryota</taxon>
        <taxon>Metazoa</taxon>
        <taxon>Ecdysozoa</taxon>
        <taxon>Arthropoda</taxon>
        <taxon>Hexapoda</taxon>
        <taxon>Insecta</taxon>
        <taxon>Pterygota</taxon>
        <taxon>Neoptera</taxon>
        <taxon>Polyneoptera</taxon>
        <taxon>Dictyoptera</taxon>
        <taxon>Blattodea</taxon>
        <taxon>Blaberoidea</taxon>
        <taxon>Blaberidae</taxon>
        <taxon>Diplopterinae</taxon>
        <taxon>Diploptera</taxon>
    </lineage>
</organism>
<feature type="compositionally biased region" description="Basic and acidic residues" evidence="7">
    <location>
        <begin position="628"/>
        <end position="643"/>
    </location>
</feature>
<comment type="function">
    <text evidence="6">Forms chloride channels.</text>
</comment>
<evidence type="ECO:0000313" key="9">
    <source>
        <dbReference type="Proteomes" id="UP001233999"/>
    </source>
</evidence>
<name>A0AAD7Z6E9_DIPPU</name>
<feature type="region of interest" description="Disordered" evidence="7">
    <location>
        <begin position="508"/>
        <end position="676"/>
    </location>
</feature>
<keyword evidence="2 6" id="KW-0812">Transmembrane</keyword>
<dbReference type="PANTHER" id="PTHR10736">
    <property type="entry name" value="BESTROPHIN"/>
    <property type="match status" value="1"/>
</dbReference>
<evidence type="ECO:0000313" key="8">
    <source>
        <dbReference type="EMBL" id="KAJ9574764.1"/>
    </source>
</evidence>
<dbReference type="GO" id="GO:0005254">
    <property type="term" value="F:chloride channel activity"/>
    <property type="evidence" value="ECO:0007669"/>
    <property type="project" value="UniProtKB-KW"/>
</dbReference>
<dbReference type="Proteomes" id="UP001233999">
    <property type="component" value="Unassembled WGS sequence"/>
</dbReference>
<dbReference type="Pfam" id="PF01062">
    <property type="entry name" value="Bestrophin"/>
    <property type="match status" value="1"/>
</dbReference>
<feature type="transmembrane region" description="Helical" evidence="6">
    <location>
        <begin position="109"/>
        <end position="125"/>
    </location>
</feature>
<evidence type="ECO:0000256" key="5">
    <source>
        <dbReference type="ARBA" id="ARBA00034769"/>
    </source>
</evidence>
<reference evidence="8" key="2">
    <citation type="submission" date="2023-05" db="EMBL/GenBank/DDBJ databases">
        <authorList>
            <person name="Fouks B."/>
        </authorList>
    </citation>
    <scope>NUCLEOTIDE SEQUENCE</scope>
    <source>
        <strain evidence="8">Stay&amp;Tobe</strain>
        <tissue evidence="8">Testes</tissue>
    </source>
</reference>
<evidence type="ECO:0000256" key="6">
    <source>
        <dbReference type="RuleBase" id="RU363126"/>
    </source>
</evidence>
<feature type="transmembrane region" description="Helical" evidence="6">
    <location>
        <begin position="212"/>
        <end position="231"/>
    </location>
</feature>
<feature type="transmembrane region" description="Helical" evidence="6">
    <location>
        <begin position="12"/>
        <end position="35"/>
    </location>
</feature>
<feature type="transmembrane region" description="Helical" evidence="6">
    <location>
        <begin position="252"/>
        <end position="270"/>
    </location>
</feature>
<accession>A0AAD7Z6E9</accession>
<comment type="subcellular location">
    <subcellularLocation>
        <location evidence="6">Cell membrane</location>
        <topology evidence="6">Multi-pass membrane protein</topology>
    </subcellularLocation>
    <subcellularLocation>
        <location evidence="1">Membrane</location>
    </subcellularLocation>
</comment>
<protein>
    <recommendedName>
        <fullName evidence="6">Bestrophin homolog</fullName>
    </recommendedName>
</protein>
<evidence type="ECO:0000256" key="2">
    <source>
        <dbReference type="ARBA" id="ARBA00022692"/>
    </source>
</evidence>
<dbReference type="AlphaFoldDB" id="A0AAD7Z6E9"/>
<keyword evidence="6" id="KW-0813">Transport</keyword>
<feature type="compositionally biased region" description="Basic and acidic residues" evidence="7">
    <location>
        <begin position="535"/>
        <end position="563"/>
    </location>
</feature>
<evidence type="ECO:0000256" key="1">
    <source>
        <dbReference type="ARBA" id="ARBA00004370"/>
    </source>
</evidence>
<feature type="non-terminal residue" evidence="8">
    <location>
        <position position="732"/>
    </location>
</feature>
<dbReference type="InterPro" id="IPR000615">
    <property type="entry name" value="Bestrophin"/>
</dbReference>
<dbReference type="PANTHER" id="PTHR10736:SF65">
    <property type="entry name" value="BESTROPHIN 1, ISOFORM C-RELATED"/>
    <property type="match status" value="1"/>
</dbReference>
<dbReference type="InterPro" id="IPR021134">
    <property type="entry name" value="Bestrophin-like"/>
</dbReference>
<keyword evidence="6" id="KW-1003">Cell membrane</keyword>
<feature type="compositionally biased region" description="Polar residues" evidence="7">
    <location>
        <begin position="566"/>
        <end position="587"/>
    </location>
</feature>
<keyword evidence="6" id="KW-0407">Ion channel</keyword>
<dbReference type="GO" id="GO:0005886">
    <property type="term" value="C:plasma membrane"/>
    <property type="evidence" value="ECO:0007669"/>
    <property type="project" value="UniProtKB-SubCell"/>
</dbReference>
<feature type="region of interest" description="Disordered" evidence="7">
    <location>
        <begin position="455"/>
        <end position="475"/>
    </location>
</feature>
<keyword evidence="4 6" id="KW-0472">Membrane</keyword>
<keyword evidence="6" id="KW-0869">Chloride channel</keyword>
<feature type="compositionally biased region" description="Low complexity" evidence="7">
    <location>
        <begin position="644"/>
        <end position="656"/>
    </location>
</feature>
<evidence type="ECO:0000256" key="7">
    <source>
        <dbReference type="SAM" id="MobiDB-lite"/>
    </source>
</evidence>
<feature type="non-terminal residue" evidence="8">
    <location>
        <position position="1"/>
    </location>
</feature>
<keyword evidence="9" id="KW-1185">Reference proteome</keyword>